<dbReference type="AlphaFoldDB" id="A0A1D3D1F4"/>
<reference evidence="2 3" key="1">
    <citation type="journal article" date="2016" name="BMC Genomics">
        <title>Comparative genomics reveals Cyclospora cayetanensis possesses coccidia-like metabolism and invasion components but unique surface antigens.</title>
        <authorList>
            <person name="Liu S."/>
            <person name="Wang L."/>
            <person name="Zheng H."/>
            <person name="Xu Z."/>
            <person name="Roellig D.M."/>
            <person name="Li N."/>
            <person name="Frace M.A."/>
            <person name="Tang K."/>
            <person name="Arrowood M.J."/>
            <person name="Moss D.M."/>
            <person name="Zhang L."/>
            <person name="Feng Y."/>
            <person name="Xiao L."/>
        </authorList>
    </citation>
    <scope>NUCLEOTIDE SEQUENCE [LARGE SCALE GENOMIC DNA]</scope>
    <source>
        <strain evidence="2 3">CHN_HEN01</strain>
    </source>
</reference>
<comment type="caution">
    <text evidence="2">The sequence shown here is derived from an EMBL/GenBank/DDBJ whole genome shotgun (WGS) entry which is preliminary data.</text>
</comment>
<feature type="compositionally biased region" description="Low complexity" evidence="1">
    <location>
        <begin position="34"/>
        <end position="52"/>
    </location>
</feature>
<evidence type="ECO:0000313" key="3">
    <source>
        <dbReference type="Proteomes" id="UP000095192"/>
    </source>
</evidence>
<accession>A0A1D3D1F4</accession>
<feature type="region of interest" description="Disordered" evidence="1">
    <location>
        <begin position="34"/>
        <end position="73"/>
    </location>
</feature>
<dbReference type="Proteomes" id="UP000095192">
    <property type="component" value="Unassembled WGS sequence"/>
</dbReference>
<gene>
    <name evidence="2" type="ORF">cyc_00078</name>
</gene>
<dbReference type="EMBL" id="JROU02001150">
    <property type="protein sequence ID" value="OEH77278.1"/>
    <property type="molecule type" value="Genomic_DNA"/>
</dbReference>
<sequence>MLALQAGPKRMSCCRSYGDHNFCEKRFKTSINKAHAAAPEGAHARAATAAAERPVDGSPIGHDPTTKPPQDDGCSLHPALLHLRRELHSRLYCWSVADSRHHCLAASSRTATSDARFVEPHRQRILTNQQQLPQLPTGALPSPVQRCLSDFAMNNTG</sequence>
<evidence type="ECO:0000256" key="1">
    <source>
        <dbReference type="SAM" id="MobiDB-lite"/>
    </source>
</evidence>
<name>A0A1D3D1F4_9EIME</name>
<dbReference type="InParanoid" id="A0A1D3D1F4"/>
<protein>
    <submittedName>
        <fullName evidence="2">Uncharacterized protein</fullName>
    </submittedName>
</protein>
<keyword evidence="3" id="KW-1185">Reference proteome</keyword>
<proteinExistence type="predicted"/>
<dbReference type="VEuPathDB" id="ToxoDB:cyc_00078"/>
<evidence type="ECO:0000313" key="2">
    <source>
        <dbReference type="EMBL" id="OEH77278.1"/>
    </source>
</evidence>
<organism evidence="2 3">
    <name type="scientific">Cyclospora cayetanensis</name>
    <dbReference type="NCBI Taxonomy" id="88456"/>
    <lineage>
        <taxon>Eukaryota</taxon>
        <taxon>Sar</taxon>
        <taxon>Alveolata</taxon>
        <taxon>Apicomplexa</taxon>
        <taxon>Conoidasida</taxon>
        <taxon>Coccidia</taxon>
        <taxon>Eucoccidiorida</taxon>
        <taxon>Eimeriorina</taxon>
        <taxon>Eimeriidae</taxon>
        <taxon>Cyclospora</taxon>
    </lineage>
</organism>